<protein>
    <submittedName>
        <fullName evidence="14">Uncharacterized protein</fullName>
    </submittedName>
</protein>
<feature type="domain" description="Cation/H+ exchanger transmembrane" evidence="11">
    <location>
        <begin position="55"/>
        <end position="428"/>
    </location>
</feature>
<dbReference type="Gene3D" id="1.20.1530.20">
    <property type="match status" value="1"/>
</dbReference>
<dbReference type="Pfam" id="PF23259">
    <property type="entry name" value="CHX17_C"/>
    <property type="match status" value="1"/>
</dbReference>
<evidence type="ECO:0000259" key="13">
    <source>
        <dbReference type="Pfam" id="PF23259"/>
    </source>
</evidence>
<feature type="transmembrane region" description="Helical" evidence="10">
    <location>
        <begin position="379"/>
        <end position="399"/>
    </location>
</feature>
<evidence type="ECO:0000256" key="9">
    <source>
        <dbReference type="ARBA" id="ARBA00038341"/>
    </source>
</evidence>
<sequence length="794" mass="88098">MARSFSRKIAKNMVCKSARNVLSYNIWKNRYVLTPSNLLTAQLTVISLSSKFIDLWLYKLGQTSVVSQIVAGILLGPSLLGQYEELARVLFPRESRSTLSTIAAFGNMFYHFLNAVKTDPVMVLRPGRVAMFIASSAFSITLVSSLFLSLILKRNVKMNAKLHNSLSIIAMSQAFTGISVVSYLVTELKLQNTDVGRLSLATAVVTDLLNTIMVTVSFFTGERMMSGQLIIMWAVLTTFAVVSVVFFVFRPIILAMISYMPAGKPVDQKYIFLIIILTLVLAFVSEAIGQHYVFGPALLGLIVPDGPPLGACLVSRLDTFILGFLYPTYLAISGLQTNVFDINPQDLWIVGIVVIFGITVKTVTVVVTGKLMNLSTKEAFVLAMVLNSKGILELTVYNFWKDNKILDGEEFSVCVLSLVLTTAIITPLIRYLCDPSKQFQPFRRNTIQHSKPNSELKILVCIHKAENVPTIFNLLEISHATLESPIAVISLVLVELIGRYTPVLISNDHYKSPHNQTSTATRIANALRQYEQNNQGCTTVQSFTSISLFETMHDDIFRVATDTRVTIVIMPYHRQWAIDGDVDSSNASIRRLNKTVLDKAPCSVGILIDRGILRGSANVKANKSKLNVAIIFVSGPDDEEALAYGARMAKNDNVILTVIQYVLFGSENCLERKRNSDLIHHYKQANMRNERFLFLEEVVKDGVGLSQCIGKIDNFFDLILVGRYHRQSPLFEGLEAWSECPELGVVGDMLASPDFKTTASVLVVQQQKIRSTTKKKPSNLVVPLHTVKEGGSLI</sequence>
<keyword evidence="4 10" id="KW-0812">Transmembrane</keyword>
<feature type="transmembrane region" description="Helical" evidence="10">
    <location>
        <begin position="164"/>
        <end position="186"/>
    </location>
</feature>
<evidence type="ECO:0000256" key="1">
    <source>
        <dbReference type="ARBA" id="ARBA00004141"/>
    </source>
</evidence>
<dbReference type="Pfam" id="PF00999">
    <property type="entry name" value="Na_H_Exchanger"/>
    <property type="match status" value="1"/>
</dbReference>
<dbReference type="PANTHER" id="PTHR32468:SF35">
    <property type="entry name" value="CATION_H+ EXCHANGER DOMAIN-CONTAINING PROTEIN"/>
    <property type="match status" value="1"/>
</dbReference>
<evidence type="ECO:0000256" key="2">
    <source>
        <dbReference type="ARBA" id="ARBA00022448"/>
    </source>
</evidence>
<evidence type="ECO:0000256" key="5">
    <source>
        <dbReference type="ARBA" id="ARBA00022958"/>
    </source>
</evidence>
<feature type="domain" description="Cation/H(+) antiporter central" evidence="12">
    <location>
        <begin position="491"/>
        <end position="621"/>
    </location>
</feature>
<feature type="transmembrane region" description="Helical" evidence="10">
    <location>
        <begin position="347"/>
        <end position="367"/>
    </location>
</feature>
<dbReference type="GO" id="GO:0016020">
    <property type="term" value="C:membrane"/>
    <property type="evidence" value="ECO:0007669"/>
    <property type="project" value="UniProtKB-SubCell"/>
</dbReference>
<evidence type="ECO:0000256" key="6">
    <source>
        <dbReference type="ARBA" id="ARBA00022989"/>
    </source>
</evidence>
<feature type="transmembrane region" description="Helical" evidence="10">
    <location>
        <begin position="313"/>
        <end position="335"/>
    </location>
</feature>
<dbReference type="AlphaFoldDB" id="A0A2C9VLB5"/>
<dbReference type="InterPro" id="IPR050794">
    <property type="entry name" value="CPA2_transporter"/>
</dbReference>
<keyword evidence="3" id="KW-0633">Potassium transport</keyword>
<evidence type="ECO:0000259" key="12">
    <source>
        <dbReference type="Pfam" id="PF23256"/>
    </source>
</evidence>
<reference evidence="14" key="1">
    <citation type="submission" date="2016-02" db="EMBL/GenBank/DDBJ databases">
        <title>WGS assembly of Manihot esculenta.</title>
        <authorList>
            <person name="Bredeson J.V."/>
            <person name="Prochnik S.E."/>
            <person name="Lyons J.B."/>
            <person name="Schmutz J."/>
            <person name="Grimwood J."/>
            <person name="Vrebalov J."/>
            <person name="Bart R.S."/>
            <person name="Amuge T."/>
            <person name="Ferguson M.E."/>
            <person name="Green R."/>
            <person name="Putnam N."/>
            <person name="Stites J."/>
            <person name="Rounsley S."/>
            <person name="Rokhsar D.S."/>
        </authorList>
    </citation>
    <scope>NUCLEOTIDE SEQUENCE [LARGE SCALE GENOMIC DNA]</scope>
    <source>
        <tissue evidence="14">Leaf</tissue>
    </source>
</reference>
<keyword evidence="8 10" id="KW-0472">Membrane</keyword>
<comment type="subcellular location">
    <subcellularLocation>
        <location evidence="1">Membrane</location>
        <topology evidence="1">Multi-pass membrane protein</topology>
    </subcellularLocation>
</comment>
<evidence type="ECO:0000259" key="11">
    <source>
        <dbReference type="Pfam" id="PF00999"/>
    </source>
</evidence>
<evidence type="ECO:0000256" key="4">
    <source>
        <dbReference type="ARBA" id="ARBA00022692"/>
    </source>
</evidence>
<comment type="similarity">
    <text evidence="9">Belongs to the monovalent cation:proton antiporter 2 (CPA2) transporter (TC 2.A.37) family. CHX (TC 2.A.37.4) subfamily.</text>
</comment>
<keyword evidence="7" id="KW-0406">Ion transport</keyword>
<evidence type="ECO:0000256" key="7">
    <source>
        <dbReference type="ARBA" id="ARBA00023065"/>
    </source>
</evidence>
<feature type="transmembrane region" description="Helical" evidence="10">
    <location>
        <begin position="230"/>
        <end position="249"/>
    </location>
</feature>
<dbReference type="GO" id="GO:0015297">
    <property type="term" value="F:antiporter activity"/>
    <property type="evidence" value="ECO:0007669"/>
    <property type="project" value="InterPro"/>
</dbReference>
<dbReference type="Pfam" id="PF23256">
    <property type="entry name" value="CHX17_2nd"/>
    <property type="match status" value="1"/>
</dbReference>
<keyword evidence="5" id="KW-0630">Potassium</keyword>
<feature type="domain" description="Cation/H(+) antiporter C-terminal" evidence="13">
    <location>
        <begin position="626"/>
        <end position="767"/>
    </location>
</feature>
<dbReference type="PANTHER" id="PTHR32468">
    <property type="entry name" value="CATION/H + ANTIPORTER"/>
    <property type="match status" value="1"/>
</dbReference>
<evidence type="ECO:0000256" key="3">
    <source>
        <dbReference type="ARBA" id="ARBA00022538"/>
    </source>
</evidence>
<dbReference type="OrthoDB" id="2687058at2759"/>
<dbReference type="GO" id="GO:0006813">
    <property type="term" value="P:potassium ion transport"/>
    <property type="evidence" value="ECO:0007669"/>
    <property type="project" value="UniProtKB-KW"/>
</dbReference>
<dbReference type="InterPro" id="IPR057290">
    <property type="entry name" value="CHX17_C"/>
</dbReference>
<evidence type="ECO:0000256" key="10">
    <source>
        <dbReference type="SAM" id="Phobius"/>
    </source>
</evidence>
<feature type="transmembrane region" description="Helical" evidence="10">
    <location>
        <begin position="129"/>
        <end position="152"/>
    </location>
</feature>
<dbReference type="EMBL" id="CM004393">
    <property type="protein sequence ID" value="OAY46335.1"/>
    <property type="molecule type" value="Genomic_DNA"/>
</dbReference>
<name>A0A2C9VLB5_MANES</name>
<proteinExistence type="inferred from homology"/>
<keyword evidence="6 10" id="KW-1133">Transmembrane helix</keyword>
<dbReference type="GO" id="GO:0098662">
    <property type="term" value="P:inorganic cation transmembrane transport"/>
    <property type="evidence" value="ECO:0000318"/>
    <property type="project" value="GO_Central"/>
</dbReference>
<dbReference type="GO" id="GO:1902600">
    <property type="term" value="P:proton transmembrane transport"/>
    <property type="evidence" value="ECO:0007669"/>
    <property type="project" value="InterPro"/>
</dbReference>
<feature type="transmembrane region" description="Helical" evidence="10">
    <location>
        <begin position="270"/>
        <end position="293"/>
    </location>
</feature>
<dbReference type="InterPro" id="IPR038770">
    <property type="entry name" value="Na+/solute_symporter_sf"/>
</dbReference>
<feature type="transmembrane region" description="Helical" evidence="10">
    <location>
        <begin position="411"/>
        <end position="432"/>
    </location>
</feature>
<dbReference type="STRING" id="3983.A0A2C9VLB5"/>
<organism evidence="14">
    <name type="scientific">Manihot esculenta</name>
    <name type="common">Cassava</name>
    <name type="synonym">Jatropha manihot</name>
    <dbReference type="NCBI Taxonomy" id="3983"/>
    <lineage>
        <taxon>Eukaryota</taxon>
        <taxon>Viridiplantae</taxon>
        <taxon>Streptophyta</taxon>
        <taxon>Embryophyta</taxon>
        <taxon>Tracheophyta</taxon>
        <taxon>Spermatophyta</taxon>
        <taxon>Magnoliopsida</taxon>
        <taxon>eudicotyledons</taxon>
        <taxon>Gunneridae</taxon>
        <taxon>Pentapetalae</taxon>
        <taxon>rosids</taxon>
        <taxon>fabids</taxon>
        <taxon>Malpighiales</taxon>
        <taxon>Euphorbiaceae</taxon>
        <taxon>Crotonoideae</taxon>
        <taxon>Manihoteae</taxon>
        <taxon>Manihot</taxon>
    </lineage>
</organism>
<keyword evidence="2" id="KW-0813">Transport</keyword>
<feature type="transmembrane region" description="Helical" evidence="10">
    <location>
        <begin position="198"/>
        <end position="218"/>
    </location>
</feature>
<dbReference type="InterPro" id="IPR006153">
    <property type="entry name" value="Cation/H_exchanger_TM"/>
</dbReference>
<evidence type="ECO:0000313" key="14">
    <source>
        <dbReference type="EMBL" id="OAY46335.1"/>
    </source>
</evidence>
<gene>
    <name evidence="14" type="ORF">MANES_07G136100</name>
</gene>
<dbReference type="OMA" id="CIHNQEN"/>
<dbReference type="InterPro" id="IPR057291">
    <property type="entry name" value="CHX17_2nd"/>
</dbReference>
<accession>A0A2C9VLB5</accession>
<dbReference type="GO" id="GO:0006885">
    <property type="term" value="P:regulation of pH"/>
    <property type="evidence" value="ECO:0000318"/>
    <property type="project" value="GO_Central"/>
</dbReference>
<evidence type="ECO:0000256" key="8">
    <source>
        <dbReference type="ARBA" id="ARBA00023136"/>
    </source>
</evidence>
<dbReference type="GO" id="GO:0012505">
    <property type="term" value="C:endomembrane system"/>
    <property type="evidence" value="ECO:0000318"/>
    <property type="project" value="GO_Central"/>
</dbReference>